<evidence type="ECO:0000256" key="10">
    <source>
        <dbReference type="SAM" id="SignalP"/>
    </source>
</evidence>
<keyword evidence="5" id="KW-1133">Transmembrane helix</keyword>
<dbReference type="PANTHER" id="PTHR47974:SF15">
    <property type="entry name" value="RECEPTOR-LIKE SERINE_THREONINE-PROTEIN KINASE"/>
    <property type="match status" value="1"/>
</dbReference>
<proteinExistence type="predicted"/>
<dbReference type="SUPFAM" id="SSF51110">
    <property type="entry name" value="alpha-D-mannose-specific plant lectins"/>
    <property type="match status" value="1"/>
</dbReference>
<dbReference type="GO" id="GO:0004674">
    <property type="term" value="F:protein serine/threonine kinase activity"/>
    <property type="evidence" value="ECO:0007669"/>
    <property type="project" value="UniProtKB-EC"/>
</dbReference>
<dbReference type="EC" id="2.7.11.1" evidence="2"/>
<evidence type="ECO:0000259" key="11">
    <source>
        <dbReference type="PROSITE" id="PS50927"/>
    </source>
</evidence>
<dbReference type="InterPro" id="IPR001480">
    <property type="entry name" value="Bulb-type_lectin_dom"/>
</dbReference>
<feature type="signal peptide" evidence="10">
    <location>
        <begin position="1"/>
        <end position="36"/>
    </location>
</feature>
<name>A0A1E5WIT7_9POAL</name>
<dbReference type="AlphaFoldDB" id="A0A1E5WIT7"/>
<dbReference type="EMBL" id="LWDX02006015">
    <property type="protein sequence ID" value="OEL37288.1"/>
    <property type="molecule type" value="Genomic_DNA"/>
</dbReference>
<keyword evidence="13" id="KW-1185">Reference proteome</keyword>
<reference evidence="12 13" key="1">
    <citation type="submission" date="2016-09" db="EMBL/GenBank/DDBJ databases">
        <title>The draft genome of Dichanthelium oligosanthes: A C3 panicoid grass species.</title>
        <authorList>
            <person name="Studer A.J."/>
            <person name="Schnable J.C."/>
            <person name="Brutnell T.P."/>
        </authorList>
    </citation>
    <scope>NUCLEOTIDE SEQUENCE [LARGE SCALE GENOMIC DNA]</scope>
    <source>
        <strain evidence="13">cv. Kellogg 1175</strain>
        <tissue evidence="12">Leaf</tissue>
    </source>
</reference>
<evidence type="ECO:0000313" key="13">
    <source>
        <dbReference type="Proteomes" id="UP000095767"/>
    </source>
</evidence>
<protein>
    <recommendedName>
        <fullName evidence="2">non-specific serine/threonine protein kinase</fullName>
        <ecNumber evidence="2">2.7.11.1</ecNumber>
    </recommendedName>
</protein>
<dbReference type="Proteomes" id="UP000095767">
    <property type="component" value="Unassembled WGS sequence"/>
</dbReference>
<dbReference type="OrthoDB" id="619632at2759"/>
<dbReference type="InterPro" id="IPR036426">
    <property type="entry name" value="Bulb-type_lectin_dom_sf"/>
</dbReference>
<organism evidence="12 13">
    <name type="scientific">Dichanthelium oligosanthes</name>
    <dbReference type="NCBI Taxonomy" id="888268"/>
    <lineage>
        <taxon>Eukaryota</taxon>
        <taxon>Viridiplantae</taxon>
        <taxon>Streptophyta</taxon>
        <taxon>Embryophyta</taxon>
        <taxon>Tracheophyta</taxon>
        <taxon>Spermatophyta</taxon>
        <taxon>Magnoliopsida</taxon>
        <taxon>Liliopsida</taxon>
        <taxon>Poales</taxon>
        <taxon>Poaceae</taxon>
        <taxon>PACMAD clade</taxon>
        <taxon>Panicoideae</taxon>
        <taxon>Panicodae</taxon>
        <taxon>Paniceae</taxon>
        <taxon>Dichantheliinae</taxon>
        <taxon>Dichanthelium</taxon>
    </lineage>
</organism>
<accession>A0A1E5WIT7</accession>
<dbReference type="PANTHER" id="PTHR47974">
    <property type="entry name" value="OS07G0415500 PROTEIN"/>
    <property type="match status" value="1"/>
</dbReference>
<dbReference type="FunFam" id="2.90.10.10:FF:000021">
    <property type="entry name" value="Serine/threonine-protein kinase"/>
    <property type="match status" value="1"/>
</dbReference>
<evidence type="ECO:0000256" key="8">
    <source>
        <dbReference type="ARBA" id="ARBA00047899"/>
    </source>
</evidence>
<feature type="domain" description="Bulb-type lectin" evidence="11">
    <location>
        <begin position="34"/>
        <end position="127"/>
    </location>
</feature>
<evidence type="ECO:0000256" key="4">
    <source>
        <dbReference type="ARBA" id="ARBA00022729"/>
    </source>
</evidence>
<evidence type="ECO:0000256" key="5">
    <source>
        <dbReference type="ARBA" id="ARBA00022989"/>
    </source>
</evidence>
<comment type="catalytic activity">
    <reaction evidence="9">
        <text>L-seryl-[protein] + ATP = O-phospho-L-seryl-[protein] + ADP + H(+)</text>
        <dbReference type="Rhea" id="RHEA:17989"/>
        <dbReference type="Rhea" id="RHEA-COMP:9863"/>
        <dbReference type="Rhea" id="RHEA-COMP:11604"/>
        <dbReference type="ChEBI" id="CHEBI:15378"/>
        <dbReference type="ChEBI" id="CHEBI:29999"/>
        <dbReference type="ChEBI" id="CHEBI:30616"/>
        <dbReference type="ChEBI" id="CHEBI:83421"/>
        <dbReference type="ChEBI" id="CHEBI:456216"/>
        <dbReference type="EC" id="2.7.11.1"/>
    </reaction>
</comment>
<evidence type="ECO:0000313" key="12">
    <source>
        <dbReference type="EMBL" id="OEL37288.1"/>
    </source>
</evidence>
<evidence type="ECO:0000256" key="3">
    <source>
        <dbReference type="ARBA" id="ARBA00022692"/>
    </source>
</evidence>
<feature type="chain" id="PRO_5009189291" description="non-specific serine/threonine protein kinase" evidence="10">
    <location>
        <begin position="37"/>
        <end position="127"/>
    </location>
</feature>
<dbReference type="Gene3D" id="2.90.10.10">
    <property type="entry name" value="Bulb-type lectin domain"/>
    <property type="match status" value="1"/>
</dbReference>
<keyword evidence="6" id="KW-0472">Membrane</keyword>
<comment type="caution">
    <text evidence="12">The sequence shown here is derived from an EMBL/GenBank/DDBJ whole genome shotgun (WGS) entry which is preliminary data.</text>
</comment>
<evidence type="ECO:0000256" key="9">
    <source>
        <dbReference type="ARBA" id="ARBA00048679"/>
    </source>
</evidence>
<feature type="non-terminal residue" evidence="12">
    <location>
        <position position="127"/>
    </location>
</feature>
<dbReference type="GO" id="GO:0016020">
    <property type="term" value="C:membrane"/>
    <property type="evidence" value="ECO:0007669"/>
    <property type="project" value="UniProtKB-SubCell"/>
</dbReference>
<comment type="catalytic activity">
    <reaction evidence="8">
        <text>L-threonyl-[protein] + ATP = O-phospho-L-threonyl-[protein] + ADP + H(+)</text>
        <dbReference type="Rhea" id="RHEA:46608"/>
        <dbReference type="Rhea" id="RHEA-COMP:11060"/>
        <dbReference type="Rhea" id="RHEA-COMP:11605"/>
        <dbReference type="ChEBI" id="CHEBI:15378"/>
        <dbReference type="ChEBI" id="CHEBI:30013"/>
        <dbReference type="ChEBI" id="CHEBI:30616"/>
        <dbReference type="ChEBI" id="CHEBI:61977"/>
        <dbReference type="ChEBI" id="CHEBI:456216"/>
        <dbReference type="EC" id="2.7.11.1"/>
    </reaction>
</comment>
<keyword evidence="3" id="KW-0812">Transmembrane</keyword>
<keyword evidence="4 10" id="KW-0732">Signal</keyword>
<evidence type="ECO:0000256" key="2">
    <source>
        <dbReference type="ARBA" id="ARBA00012513"/>
    </source>
</evidence>
<dbReference type="STRING" id="888268.A0A1E5WIT7"/>
<keyword evidence="7" id="KW-0675">Receptor</keyword>
<comment type="subcellular location">
    <subcellularLocation>
        <location evidence="1">Membrane</location>
        <topology evidence="1">Single-pass type I membrane protein</topology>
    </subcellularLocation>
</comment>
<dbReference type="GO" id="GO:0051707">
    <property type="term" value="P:response to other organism"/>
    <property type="evidence" value="ECO:0007669"/>
    <property type="project" value="UniProtKB-ARBA"/>
</dbReference>
<evidence type="ECO:0000256" key="7">
    <source>
        <dbReference type="ARBA" id="ARBA00023170"/>
    </source>
</evidence>
<gene>
    <name evidence="12" type="ORF">BAE44_0001693</name>
</gene>
<evidence type="ECO:0000256" key="1">
    <source>
        <dbReference type="ARBA" id="ARBA00004479"/>
    </source>
</evidence>
<sequence>MSAQAQQRGTTGVSIAATRLAFVSLLSLLVPCPSSSSSVQHTLGAGSSLSVEDHARPFLVSPDGTFSCGFREAGDNAFSFSVWYNDAADKTPVWTANYPGSPVNGRGSRISFRRDGSLALADANGTT</sequence>
<dbReference type="PROSITE" id="PS50927">
    <property type="entry name" value="BULB_LECTIN"/>
    <property type="match status" value="1"/>
</dbReference>
<evidence type="ECO:0000256" key="6">
    <source>
        <dbReference type="ARBA" id="ARBA00023136"/>
    </source>
</evidence>